<feature type="transmembrane region" description="Helical" evidence="1">
    <location>
        <begin position="131"/>
        <end position="148"/>
    </location>
</feature>
<geneLocation type="plasmid" evidence="2 3">
    <name>pSTRVI01</name>
</geneLocation>
<dbReference type="AlphaFoldDB" id="G2PGV2"/>
<protein>
    <submittedName>
        <fullName evidence="2">Uncharacterized protein</fullName>
    </submittedName>
</protein>
<dbReference type="EMBL" id="CP002995">
    <property type="protein sequence ID" value="AEM88666.1"/>
    <property type="molecule type" value="Genomic_DNA"/>
</dbReference>
<proteinExistence type="predicted"/>
<evidence type="ECO:0000256" key="1">
    <source>
        <dbReference type="SAM" id="Phobius"/>
    </source>
</evidence>
<name>G2PGV2_STRV4</name>
<dbReference type="Proteomes" id="UP000008703">
    <property type="component" value="Plasmid pSTRVI01"/>
</dbReference>
<keyword evidence="2" id="KW-0614">Plasmid</keyword>
<evidence type="ECO:0000313" key="2">
    <source>
        <dbReference type="EMBL" id="AEM88666.1"/>
    </source>
</evidence>
<dbReference type="KEGG" id="svl:Strvi_9410"/>
<reference evidence="2" key="1">
    <citation type="submission" date="2011-08" db="EMBL/GenBank/DDBJ databases">
        <title>Complete sequence of plasmid 1 of Streptomyces violaceusniger Tu 4113.</title>
        <authorList>
            <consortium name="US DOE Joint Genome Institute"/>
            <person name="Lucas S."/>
            <person name="Han J."/>
            <person name="Lapidus A."/>
            <person name="Cheng J.-F."/>
            <person name="Goodwin L."/>
            <person name="Pitluck S."/>
            <person name="Peters L."/>
            <person name="Ivanova N."/>
            <person name="Daligault H."/>
            <person name="Detter J.C."/>
            <person name="Han C."/>
            <person name="Tapia R."/>
            <person name="Land M."/>
            <person name="Hauser L."/>
            <person name="Kyrpides N."/>
            <person name="Ivanova N."/>
            <person name="Pagani I."/>
            <person name="Hagen A."/>
            <person name="Katz L."/>
            <person name="Fiedler H.-P."/>
            <person name="Keasling J."/>
            <person name="Fortman J."/>
            <person name="Woyke T."/>
        </authorList>
    </citation>
    <scope>NUCLEOTIDE SEQUENCE [LARGE SCALE GENOMIC DNA]</scope>
    <source>
        <strain evidence="2">Tu 4113</strain>
        <plasmid evidence="2">pSTRVI01</plasmid>
    </source>
</reference>
<accession>G2PGV2</accession>
<dbReference type="HOGENOM" id="CLU_1234469_0_0_11"/>
<feature type="transmembrane region" description="Helical" evidence="1">
    <location>
        <begin position="154"/>
        <end position="172"/>
    </location>
</feature>
<keyword evidence="1" id="KW-0812">Transmembrane</keyword>
<evidence type="ECO:0000313" key="3">
    <source>
        <dbReference type="Proteomes" id="UP000008703"/>
    </source>
</evidence>
<organism evidence="2 3">
    <name type="scientific">Streptomyces violaceusniger (strain Tu 4113)</name>
    <dbReference type="NCBI Taxonomy" id="653045"/>
    <lineage>
        <taxon>Bacteria</taxon>
        <taxon>Bacillati</taxon>
        <taxon>Actinomycetota</taxon>
        <taxon>Actinomycetes</taxon>
        <taxon>Kitasatosporales</taxon>
        <taxon>Streptomycetaceae</taxon>
        <taxon>Streptomyces</taxon>
        <taxon>Streptomyces violaceusniger group</taxon>
    </lineage>
</organism>
<dbReference type="RefSeq" id="WP_014043601.1">
    <property type="nucleotide sequence ID" value="NC_015951.1"/>
</dbReference>
<keyword evidence="1" id="KW-0472">Membrane</keyword>
<feature type="transmembrane region" description="Helical" evidence="1">
    <location>
        <begin position="102"/>
        <end position="124"/>
    </location>
</feature>
<keyword evidence="3" id="KW-1185">Reference proteome</keyword>
<gene>
    <name evidence="2" type="ORF">Strvi_9410</name>
</gene>
<keyword evidence="1" id="KW-1133">Transmembrane helix</keyword>
<feature type="transmembrane region" description="Helical" evidence="1">
    <location>
        <begin position="47"/>
        <end position="64"/>
    </location>
</feature>
<sequence length="224" mass="24749">MTTNPDGGNGHERAPRWHRLHEALAWMGHRTGQARARLAQLWQYDTVRHMAFSACVTLLGAWLLSQFMPHVPSWAAVVHGMRATIDDPVQRYLATHTQGLPITAATAYSIWKALGFAAFVLGFFHNSSARLAWTVWGAVTVTMVWIGTPEPGRQVAAGVALLGWATLSVLALRGLRLRPPAFVHVHNEAPPAPQVEVRAEIHPPRTEPTHYMPYGLPYLPPSPN</sequence>